<protein>
    <submittedName>
        <fullName evidence="2">FAD-dependent oxidoreductase</fullName>
    </submittedName>
</protein>
<evidence type="ECO:0000313" key="2">
    <source>
        <dbReference type="EMBL" id="SPD59078.1"/>
    </source>
</evidence>
<dbReference type="InterPro" id="IPR024000">
    <property type="entry name" value="CHP04046_FMN-dependent"/>
</dbReference>
<dbReference type="GO" id="GO:0004497">
    <property type="term" value="F:monooxygenase activity"/>
    <property type="evidence" value="ECO:0007669"/>
    <property type="project" value="TreeGrafter"/>
</dbReference>
<dbReference type="PANTHER" id="PTHR43539">
    <property type="entry name" value="FLAVIN-BINDING MONOOXYGENASE-LIKE PROTEIN (AFU_ORTHOLOGUE AFUA_4G09220)"/>
    <property type="match status" value="1"/>
</dbReference>
<dbReference type="PRINTS" id="PR00411">
    <property type="entry name" value="PNDRDTASEI"/>
</dbReference>
<dbReference type="AlphaFoldDB" id="A0A375HLF6"/>
<dbReference type="InterPro" id="IPR050982">
    <property type="entry name" value="Auxin_biosynth/cation_transpt"/>
</dbReference>
<dbReference type="PANTHER" id="PTHR43539:SF78">
    <property type="entry name" value="FLAVIN-CONTAINING MONOOXYGENASE"/>
    <property type="match status" value="1"/>
</dbReference>
<geneLocation type="plasmid" evidence="3">
    <name>ii</name>
</geneLocation>
<dbReference type="GO" id="GO:0050660">
    <property type="term" value="F:flavin adenine dinucleotide binding"/>
    <property type="evidence" value="ECO:0007669"/>
    <property type="project" value="TreeGrafter"/>
</dbReference>
<proteinExistence type="predicted"/>
<dbReference type="Gene3D" id="3.50.50.60">
    <property type="entry name" value="FAD/NAD(P)-binding domain"/>
    <property type="match status" value="2"/>
</dbReference>
<evidence type="ECO:0000313" key="3">
    <source>
        <dbReference type="Proteomes" id="UP000255168"/>
    </source>
</evidence>
<dbReference type="NCBIfam" id="TIGR04046">
    <property type="entry name" value="MSMEG_0569_nitr"/>
    <property type="match status" value="1"/>
</dbReference>
<organism evidence="2 3">
    <name type="scientific">Cupriavidus neocaledonicus</name>
    <dbReference type="NCBI Taxonomy" id="1040979"/>
    <lineage>
        <taxon>Bacteria</taxon>
        <taxon>Pseudomonadati</taxon>
        <taxon>Pseudomonadota</taxon>
        <taxon>Betaproteobacteria</taxon>
        <taxon>Burkholderiales</taxon>
        <taxon>Burkholderiaceae</taxon>
        <taxon>Cupriavidus</taxon>
    </lineage>
</organism>
<reference evidence="2 3" key="1">
    <citation type="submission" date="2018-01" db="EMBL/GenBank/DDBJ databases">
        <authorList>
            <person name="Clerissi C."/>
        </authorList>
    </citation>
    <scope>NUCLEOTIDE SEQUENCE [LARGE SCALE GENOMIC DNA]</scope>
    <source>
        <strain evidence="2">Cupriavidus taiwanensis STM 6160</strain>
        <plasmid evidence="3">ii</plasmid>
    </source>
</reference>
<dbReference type="InterPro" id="IPR036188">
    <property type="entry name" value="FAD/NAD-bd_sf"/>
</dbReference>
<keyword evidence="2" id="KW-0614">Plasmid</keyword>
<dbReference type="Proteomes" id="UP000255168">
    <property type="component" value="Plasmid II"/>
</dbReference>
<dbReference type="EMBL" id="LT984807">
    <property type="protein sequence ID" value="SPD59078.1"/>
    <property type="molecule type" value="Genomic_DNA"/>
</dbReference>
<keyword evidence="1" id="KW-0560">Oxidoreductase</keyword>
<dbReference type="SUPFAM" id="SSF51905">
    <property type="entry name" value="FAD/NAD(P)-binding domain"/>
    <property type="match status" value="1"/>
</dbReference>
<name>A0A375HLF6_9BURK</name>
<gene>
    <name evidence="2" type="ORF">CBM2607_MP10480</name>
</gene>
<evidence type="ECO:0000256" key="1">
    <source>
        <dbReference type="ARBA" id="ARBA00023002"/>
    </source>
</evidence>
<accession>A0A375HLF6</accession>
<sequence>MTRNSIDTPVKTPVHAEPRHLPVIVVGGGQAGLSVSYYLKQAGIEHLVLEKHTLTHTWRTQRWDAFCLVTPNWQCALPGHPYRGDDPHGFMRKDEIIAYLDGFIQSVAAPVLEHTAVLSVRPRPQGGYLVTTSRGVFSADQVVVASGGYHTPIVPRMAERLPASIRQIQSADYRNPQDLPDGAVLVVGSGQSGAQIAEDLHLAGRKVVLAVGEAPRCARFYRGRDVVDWLADMKYYDLPVTEHPLREGVRDNTNHYVTGRDGGRDIDLRKFATEGMQLYGVLEDYRDGQLHFAPNLRQSLDDADATYNRINASIDKFIAERGIEAPPASIYTPVWTPESERTTLDPRAAGISTIIWSIGFRPDFSWLEVPVFNGRGYPGHERGVTAHAGLYFLGLPWLHTLGVGALLWHRARCRVPGRADRRIRARRRTGSVTWRPSARTISLVCRNWPTPACRKTGC</sequence>
<dbReference type="PRINTS" id="PR00368">
    <property type="entry name" value="FADPNR"/>
</dbReference>
<dbReference type="Pfam" id="PF13738">
    <property type="entry name" value="Pyr_redox_3"/>
    <property type="match status" value="1"/>
</dbReference>